<name>A0A3G8ZQX8_9ACTN</name>
<protein>
    <submittedName>
        <fullName evidence="1">ArsR family transcriptional regulator</fullName>
    </submittedName>
</protein>
<proteinExistence type="predicted"/>
<dbReference type="EMBL" id="CP034170">
    <property type="protein sequence ID" value="AZI59207.1"/>
    <property type="molecule type" value="Genomic_DNA"/>
</dbReference>
<dbReference type="Gene3D" id="1.10.10.10">
    <property type="entry name" value="Winged helix-like DNA-binding domain superfamily/Winged helix DNA-binding domain"/>
    <property type="match status" value="1"/>
</dbReference>
<reference evidence="1 2" key="2">
    <citation type="submission" date="2018-12" db="EMBL/GenBank/DDBJ databases">
        <title>Nakamurella antarcticus sp. nov., isolated from Antarctica South Shetland Islands soil.</title>
        <authorList>
            <person name="Peng F."/>
        </authorList>
    </citation>
    <scope>NUCLEOTIDE SEQUENCE [LARGE SCALE GENOMIC DNA]</scope>
    <source>
        <strain evidence="1 2">S14-144</strain>
    </source>
</reference>
<sequence length="193" mass="20942">MRTSASPLLPLLRSEVQGELLALLLLHPDESWSVTALSNTIGRPVQSVQREVARLAAAGIVTEQRTGNIKYVSANTDTPLYRPLAELMAVTYGPEPVLRGLIETIPATDEAYIYGSWAARRAGEPGPVPLDVDVIVIGAVPLSTLDDVAERAEASLHRPVHIRRISREDWDAAATPFIGEIKSRPLIPLRSAL</sequence>
<organism evidence="1 2">
    <name type="scientific">Nakamurella antarctica</name>
    <dbReference type="NCBI Taxonomy" id="1902245"/>
    <lineage>
        <taxon>Bacteria</taxon>
        <taxon>Bacillati</taxon>
        <taxon>Actinomycetota</taxon>
        <taxon>Actinomycetes</taxon>
        <taxon>Nakamurellales</taxon>
        <taxon>Nakamurellaceae</taxon>
        <taxon>Nakamurella</taxon>
    </lineage>
</organism>
<dbReference type="OrthoDB" id="3526885at2"/>
<evidence type="ECO:0000313" key="1">
    <source>
        <dbReference type="EMBL" id="AZI59207.1"/>
    </source>
</evidence>
<gene>
    <name evidence="1" type="ORF">EH165_14725</name>
</gene>
<keyword evidence="2" id="KW-1185">Reference proteome</keyword>
<dbReference type="Proteomes" id="UP000268084">
    <property type="component" value="Chromosome"/>
</dbReference>
<dbReference type="KEGG" id="nak:EH165_14725"/>
<accession>A0A3G8ZQX8</accession>
<dbReference type="InterPro" id="IPR036390">
    <property type="entry name" value="WH_DNA-bd_sf"/>
</dbReference>
<dbReference type="RefSeq" id="WP_124800111.1">
    <property type="nucleotide sequence ID" value="NZ_CP034170.1"/>
</dbReference>
<dbReference type="AlphaFoldDB" id="A0A3G8ZQX8"/>
<dbReference type="SUPFAM" id="SSF46785">
    <property type="entry name" value="Winged helix' DNA-binding domain"/>
    <property type="match status" value="1"/>
</dbReference>
<reference evidence="1 2" key="1">
    <citation type="submission" date="2018-11" db="EMBL/GenBank/DDBJ databases">
        <authorList>
            <person name="Da X."/>
        </authorList>
    </citation>
    <scope>NUCLEOTIDE SEQUENCE [LARGE SCALE GENOMIC DNA]</scope>
    <source>
        <strain evidence="1 2">S14-144</strain>
    </source>
</reference>
<evidence type="ECO:0000313" key="2">
    <source>
        <dbReference type="Proteomes" id="UP000268084"/>
    </source>
</evidence>
<dbReference type="InterPro" id="IPR036388">
    <property type="entry name" value="WH-like_DNA-bd_sf"/>
</dbReference>